<evidence type="ECO:0000256" key="10">
    <source>
        <dbReference type="ARBA" id="ARBA00023237"/>
    </source>
</evidence>
<reference evidence="12 13" key="1">
    <citation type="submission" date="2016-08" db="EMBL/GenBank/DDBJ databases">
        <authorList>
            <person name="Seilhamer J.J."/>
        </authorList>
    </citation>
    <scope>NUCLEOTIDE SEQUENCE [LARGE SCALE GENOMIC DNA]</scope>
    <source>
        <strain evidence="12 13">KH-18-2</strain>
    </source>
</reference>
<dbReference type="AlphaFoldDB" id="A0A2S3XGJ1"/>
<evidence type="ECO:0000256" key="11">
    <source>
        <dbReference type="PROSITE-ProRule" id="PRU01360"/>
    </source>
</evidence>
<dbReference type="InterPro" id="IPR039426">
    <property type="entry name" value="TonB-dep_rcpt-like"/>
</dbReference>
<evidence type="ECO:0000256" key="3">
    <source>
        <dbReference type="ARBA" id="ARBA00022452"/>
    </source>
</evidence>
<dbReference type="PANTHER" id="PTHR32552:SF68">
    <property type="entry name" value="FERRICHROME OUTER MEMBRANE TRANSPORTER_PHAGE RECEPTOR"/>
    <property type="match status" value="1"/>
</dbReference>
<evidence type="ECO:0000256" key="2">
    <source>
        <dbReference type="ARBA" id="ARBA00022448"/>
    </source>
</evidence>
<dbReference type="GO" id="GO:0009279">
    <property type="term" value="C:cell outer membrane"/>
    <property type="evidence" value="ECO:0007669"/>
    <property type="project" value="UniProtKB-SubCell"/>
</dbReference>
<evidence type="ECO:0000256" key="5">
    <source>
        <dbReference type="ARBA" id="ARBA00022692"/>
    </source>
</evidence>
<keyword evidence="3 11" id="KW-1134">Transmembrane beta strand</keyword>
<dbReference type="Proteomes" id="UP000237378">
    <property type="component" value="Unassembled WGS sequence"/>
</dbReference>
<evidence type="ECO:0000313" key="12">
    <source>
        <dbReference type="EMBL" id="POG16919.1"/>
    </source>
</evidence>
<keyword evidence="9 11" id="KW-0472">Membrane</keyword>
<comment type="similarity">
    <text evidence="11">Belongs to the TonB-dependent receptor family.</text>
</comment>
<keyword evidence="7" id="KW-0408">Iron</keyword>
<sequence length="65" mass="7161">MKVPSYALLDASIGYDLGQVVLLGVDVRLNANNLTNERYITSCVSLNYCYMGKECNVSATASYQF</sequence>
<evidence type="ECO:0000256" key="7">
    <source>
        <dbReference type="ARBA" id="ARBA00023004"/>
    </source>
</evidence>
<organism evidence="12 13">
    <name type="scientific">Pseudomonas putida</name>
    <name type="common">Arthrobacter siderocapsulatus</name>
    <dbReference type="NCBI Taxonomy" id="303"/>
    <lineage>
        <taxon>Bacteria</taxon>
        <taxon>Pseudomonadati</taxon>
        <taxon>Pseudomonadota</taxon>
        <taxon>Gammaproteobacteria</taxon>
        <taxon>Pseudomonadales</taxon>
        <taxon>Pseudomonadaceae</taxon>
        <taxon>Pseudomonas</taxon>
    </lineage>
</organism>
<dbReference type="PROSITE" id="PS52016">
    <property type="entry name" value="TONB_DEPENDENT_REC_3"/>
    <property type="match status" value="1"/>
</dbReference>
<evidence type="ECO:0000256" key="1">
    <source>
        <dbReference type="ARBA" id="ARBA00004571"/>
    </source>
</evidence>
<dbReference type="Gene3D" id="2.40.170.20">
    <property type="entry name" value="TonB-dependent receptor, beta-barrel domain"/>
    <property type="match status" value="1"/>
</dbReference>
<keyword evidence="2 11" id="KW-0813">Transport</keyword>
<name>A0A2S3XGJ1_PSEPU</name>
<dbReference type="PANTHER" id="PTHR32552">
    <property type="entry name" value="FERRICHROME IRON RECEPTOR-RELATED"/>
    <property type="match status" value="1"/>
</dbReference>
<gene>
    <name evidence="12" type="ORF">BGP82_29235</name>
</gene>
<comment type="subcellular location">
    <subcellularLocation>
        <location evidence="1 11">Cell outer membrane</location>
        <topology evidence="1 11">Multi-pass membrane protein</topology>
    </subcellularLocation>
</comment>
<keyword evidence="8" id="KW-0406">Ion transport</keyword>
<evidence type="ECO:0000256" key="6">
    <source>
        <dbReference type="ARBA" id="ARBA00022729"/>
    </source>
</evidence>
<dbReference type="InterPro" id="IPR036942">
    <property type="entry name" value="Beta-barrel_TonB_sf"/>
</dbReference>
<proteinExistence type="inferred from homology"/>
<dbReference type="GO" id="GO:0015344">
    <property type="term" value="F:siderophore uptake transmembrane transporter activity"/>
    <property type="evidence" value="ECO:0007669"/>
    <property type="project" value="TreeGrafter"/>
</dbReference>
<protein>
    <submittedName>
        <fullName evidence="12">Uncharacterized protein</fullName>
    </submittedName>
</protein>
<keyword evidence="6" id="KW-0732">Signal</keyword>
<evidence type="ECO:0000256" key="4">
    <source>
        <dbReference type="ARBA" id="ARBA00022496"/>
    </source>
</evidence>
<keyword evidence="5 11" id="KW-0812">Transmembrane</keyword>
<dbReference type="EMBL" id="MING01000003">
    <property type="protein sequence ID" value="POG16919.1"/>
    <property type="molecule type" value="Genomic_DNA"/>
</dbReference>
<evidence type="ECO:0000256" key="8">
    <source>
        <dbReference type="ARBA" id="ARBA00023065"/>
    </source>
</evidence>
<comment type="caution">
    <text evidence="12">The sequence shown here is derived from an EMBL/GenBank/DDBJ whole genome shotgun (WGS) entry which is preliminary data.</text>
</comment>
<reference evidence="12 13" key="2">
    <citation type="submission" date="2018-03" db="EMBL/GenBank/DDBJ databases">
        <title>Draft genome of Pseudomonas putida strain KH-18-2.</title>
        <authorList>
            <person name="Yoshizawa S."/>
            <person name="Khan N.H."/>
            <person name="Nishimura M."/>
            <person name="Chiura H.X."/>
            <person name="Ogura Y."/>
            <person name="Hayashi T."/>
            <person name="Kogure K."/>
        </authorList>
    </citation>
    <scope>NUCLEOTIDE SEQUENCE [LARGE SCALE GENOMIC DNA]</scope>
    <source>
        <strain evidence="12 13">KH-18-2</strain>
    </source>
</reference>
<keyword evidence="4" id="KW-0410">Iron transport</keyword>
<evidence type="ECO:0000313" key="13">
    <source>
        <dbReference type="Proteomes" id="UP000237378"/>
    </source>
</evidence>
<keyword evidence="10 11" id="KW-0998">Cell outer membrane</keyword>
<dbReference type="SUPFAM" id="SSF56935">
    <property type="entry name" value="Porins"/>
    <property type="match status" value="1"/>
</dbReference>
<accession>A0A2S3XGJ1</accession>
<evidence type="ECO:0000256" key="9">
    <source>
        <dbReference type="ARBA" id="ARBA00023136"/>
    </source>
</evidence>